<dbReference type="CDD" id="cd07377">
    <property type="entry name" value="WHTH_GntR"/>
    <property type="match status" value="1"/>
</dbReference>
<keyword evidence="2 6" id="KW-0238">DNA-binding</keyword>
<dbReference type="Proteomes" id="UP000239203">
    <property type="component" value="Unassembled WGS sequence"/>
</dbReference>
<feature type="region of interest" description="Disordered" evidence="4">
    <location>
        <begin position="81"/>
        <end position="105"/>
    </location>
</feature>
<accession>A0A2S6GUE2</accession>
<evidence type="ECO:0000256" key="1">
    <source>
        <dbReference type="ARBA" id="ARBA00023015"/>
    </source>
</evidence>
<keyword evidence="3" id="KW-0804">Transcription</keyword>
<dbReference type="Gene3D" id="1.20.120.530">
    <property type="entry name" value="GntR ligand-binding domain-like"/>
    <property type="match status" value="1"/>
</dbReference>
<reference evidence="6 7" key="1">
    <citation type="submission" date="2018-02" db="EMBL/GenBank/DDBJ databases">
        <title>Genomic Encyclopedia of Archaeal and Bacterial Type Strains, Phase II (KMG-II): from individual species to whole genera.</title>
        <authorList>
            <person name="Goeker M."/>
        </authorList>
    </citation>
    <scope>NUCLEOTIDE SEQUENCE [LARGE SCALE GENOMIC DNA]</scope>
    <source>
        <strain evidence="6 7">YU 961-1</strain>
    </source>
</reference>
<keyword evidence="7" id="KW-1185">Reference proteome</keyword>
<proteinExistence type="predicted"/>
<dbReference type="Gene3D" id="1.10.10.10">
    <property type="entry name" value="Winged helix-like DNA-binding domain superfamily/Winged helix DNA-binding domain"/>
    <property type="match status" value="1"/>
</dbReference>
<organism evidence="6 7">
    <name type="scientific">Actinokineospora auranticolor</name>
    <dbReference type="NCBI Taxonomy" id="155976"/>
    <lineage>
        <taxon>Bacteria</taxon>
        <taxon>Bacillati</taxon>
        <taxon>Actinomycetota</taxon>
        <taxon>Actinomycetes</taxon>
        <taxon>Pseudonocardiales</taxon>
        <taxon>Pseudonocardiaceae</taxon>
        <taxon>Actinokineospora</taxon>
    </lineage>
</organism>
<dbReference type="SMART" id="SM00895">
    <property type="entry name" value="FCD"/>
    <property type="match status" value="1"/>
</dbReference>
<gene>
    <name evidence="6" type="ORF">CLV40_104106</name>
</gene>
<keyword evidence="1" id="KW-0805">Transcription regulation</keyword>
<dbReference type="InterPro" id="IPR000524">
    <property type="entry name" value="Tscrpt_reg_HTH_GntR"/>
</dbReference>
<dbReference type="SMART" id="SM00345">
    <property type="entry name" value="HTH_GNTR"/>
    <property type="match status" value="1"/>
</dbReference>
<dbReference type="Pfam" id="PF00392">
    <property type="entry name" value="GntR"/>
    <property type="match status" value="1"/>
</dbReference>
<feature type="domain" description="HTH gntR-type" evidence="5">
    <location>
        <begin position="21"/>
        <end position="91"/>
    </location>
</feature>
<sequence>MHPEQVPPVLADALFRPVRTGNAFEETMERMLQAIRLGAIPPGGRLPPERELSARLGISRVTLREALRALQESGHVESRRGRYGGTFVRPVPTHRAVAGPPPSPEAVEDTLTLRFVLETGAAETAAARALGPQVRRHLRACLQDCASAPPTDYRRTDSRLHLAIAEATGAPSLTGAVADVRSRLNALLAAIPRIPANIEHSDAQHRDIVNAILDGDPPAARTAMAEHLAGTASLLRGFLA</sequence>
<dbReference type="GO" id="GO:0003677">
    <property type="term" value="F:DNA binding"/>
    <property type="evidence" value="ECO:0007669"/>
    <property type="project" value="UniProtKB-KW"/>
</dbReference>
<evidence type="ECO:0000256" key="2">
    <source>
        <dbReference type="ARBA" id="ARBA00023125"/>
    </source>
</evidence>
<comment type="caution">
    <text evidence="6">The sequence shown here is derived from an EMBL/GenBank/DDBJ whole genome shotgun (WGS) entry which is preliminary data.</text>
</comment>
<dbReference type="InterPro" id="IPR011711">
    <property type="entry name" value="GntR_C"/>
</dbReference>
<dbReference type="InterPro" id="IPR036390">
    <property type="entry name" value="WH_DNA-bd_sf"/>
</dbReference>
<dbReference type="PANTHER" id="PTHR43537">
    <property type="entry name" value="TRANSCRIPTIONAL REGULATOR, GNTR FAMILY"/>
    <property type="match status" value="1"/>
</dbReference>
<evidence type="ECO:0000256" key="3">
    <source>
        <dbReference type="ARBA" id="ARBA00023163"/>
    </source>
</evidence>
<dbReference type="EMBL" id="PTIX01000004">
    <property type="protein sequence ID" value="PPK68862.1"/>
    <property type="molecule type" value="Genomic_DNA"/>
</dbReference>
<evidence type="ECO:0000259" key="5">
    <source>
        <dbReference type="PROSITE" id="PS50949"/>
    </source>
</evidence>
<dbReference type="PROSITE" id="PS50949">
    <property type="entry name" value="HTH_GNTR"/>
    <property type="match status" value="1"/>
</dbReference>
<evidence type="ECO:0000313" key="6">
    <source>
        <dbReference type="EMBL" id="PPK68862.1"/>
    </source>
</evidence>
<dbReference type="SUPFAM" id="SSF48008">
    <property type="entry name" value="GntR ligand-binding domain-like"/>
    <property type="match status" value="1"/>
</dbReference>
<name>A0A2S6GUE2_9PSEU</name>
<dbReference type="InterPro" id="IPR036388">
    <property type="entry name" value="WH-like_DNA-bd_sf"/>
</dbReference>
<evidence type="ECO:0000256" key="4">
    <source>
        <dbReference type="SAM" id="MobiDB-lite"/>
    </source>
</evidence>
<dbReference type="InterPro" id="IPR008920">
    <property type="entry name" value="TF_FadR/GntR_C"/>
</dbReference>
<dbReference type="Pfam" id="PF07729">
    <property type="entry name" value="FCD"/>
    <property type="match status" value="1"/>
</dbReference>
<dbReference type="AlphaFoldDB" id="A0A2S6GUE2"/>
<dbReference type="SUPFAM" id="SSF46785">
    <property type="entry name" value="Winged helix' DNA-binding domain"/>
    <property type="match status" value="1"/>
</dbReference>
<dbReference type="RefSeq" id="WP_374065475.1">
    <property type="nucleotide sequence ID" value="NZ_CP154825.1"/>
</dbReference>
<protein>
    <submittedName>
        <fullName evidence="6">DNA-binding FadR family transcriptional regulator</fullName>
    </submittedName>
</protein>
<evidence type="ECO:0000313" key="7">
    <source>
        <dbReference type="Proteomes" id="UP000239203"/>
    </source>
</evidence>
<dbReference type="GO" id="GO:0003700">
    <property type="term" value="F:DNA-binding transcription factor activity"/>
    <property type="evidence" value="ECO:0007669"/>
    <property type="project" value="InterPro"/>
</dbReference>
<dbReference type="PANTHER" id="PTHR43537:SF24">
    <property type="entry name" value="GLUCONATE OPERON TRANSCRIPTIONAL REPRESSOR"/>
    <property type="match status" value="1"/>
</dbReference>
<dbReference type="PRINTS" id="PR00035">
    <property type="entry name" value="HTHGNTR"/>
</dbReference>